<dbReference type="GO" id="GO:0004719">
    <property type="term" value="F:protein-L-isoaspartate (D-aspartate) O-methyltransferase activity"/>
    <property type="evidence" value="ECO:0007669"/>
    <property type="project" value="UniProtKB-UniRule"/>
</dbReference>
<dbReference type="GO" id="GO:0030091">
    <property type="term" value="P:protein repair"/>
    <property type="evidence" value="ECO:0007669"/>
    <property type="project" value="UniProtKB-UniRule"/>
</dbReference>
<comment type="subcellular location">
    <subcellularLocation>
        <location evidence="1 7">Cytoplasm</location>
    </subcellularLocation>
</comment>
<reference evidence="9" key="1">
    <citation type="submission" date="2018-12" db="EMBL/GenBank/DDBJ databases">
        <title>Tengunoibacter tsumagoiensis gen. nov., sp. nov., Dictyobacter kobayashii sp. nov., D. alpinus sp. nov., and D. joshuensis sp. nov. and description of Dictyobacteraceae fam. nov. within the order Ktedonobacterales isolated from Tengu-no-mugimeshi.</title>
        <authorList>
            <person name="Wang C.M."/>
            <person name="Zheng Y."/>
            <person name="Sakai Y."/>
            <person name="Toyoda A."/>
            <person name="Minakuchi Y."/>
            <person name="Abe K."/>
            <person name="Yokota A."/>
            <person name="Yabe S."/>
        </authorList>
    </citation>
    <scope>NUCLEOTIDE SEQUENCE [LARGE SCALE GENOMIC DNA]</scope>
    <source>
        <strain evidence="9">Uno3</strain>
    </source>
</reference>
<dbReference type="OrthoDB" id="9772751at2"/>
<dbReference type="CDD" id="cd02440">
    <property type="entry name" value="AdoMet_MTases"/>
    <property type="match status" value="1"/>
</dbReference>
<dbReference type="Pfam" id="PF01135">
    <property type="entry name" value="PCMT"/>
    <property type="match status" value="1"/>
</dbReference>
<keyword evidence="3 7" id="KW-0963">Cytoplasm</keyword>
<organism evidence="8 9">
    <name type="scientific">Tengunoibacter tsumagoiensis</name>
    <dbReference type="NCBI Taxonomy" id="2014871"/>
    <lineage>
        <taxon>Bacteria</taxon>
        <taxon>Bacillati</taxon>
        <taxon>Chloroflexota</taxon>
        <taxon>Ktedonobacteria</taxon>
        <taxon>Ktedonobacterales</taxon>
        <taxon>Dictyobacteraceae</taxon>
        <taxon>Tengunoibacter</taxon>
    </lineage>
</organism>
<evidence type="ECO:0000256" key="7">
    <source>
        <dbReference type="HAMAP-Rule" id="MF_00090"/>
    </source>
</evidence>
<dbReference type="HAMAP" id="MF_00090">
    <property type="entry name" value="PIMT"/>
    <property type="match status" value="1"/>
</dbReference>
<evidence type="ECO:0000256" key="6">
    <source>
        <dbReference type="ARBA" id="ARBA00022691"/>
    </source>
</evidence>
<evidence type="ECO:0000313" key="8">
    <source>
        <dbReference type="EMBL" id="GCE13226.1"/>
    </source>
</evidence>
<dbReference type="EC" id="2.1.1.77" evidence="7"/>
<name>A0A402A2E5_9CHLR</name>
<gene>
    <name evidence="7 8" type="primary">pcm</name>
    <name evidence="8" type="ORF">KTT_30850</name>
</gene>
<dbReference type="NCBIfam" id="NF001453">
    <property type="entry name" value="PRK00312.1"/>
    <property type="match status" value="1"/>
</dbReference>
<keyword evidence="9" id="KW-1185">Reference proteome</keyword>
<dbReference type="InterPro" id="IPR029063">
    <property type="entry name" value="SAM-dependent_MTases_sf"/>
</dbReference>
<evidence type="ECO:0000256" key="3">
    <source>
        <dbReference type="ARBA" id="ARBA00022490"/>
    </source>
</evidence>
<dbReference type="GO" id="GO:0032259">
    <property type="term" value="P:methylation"/>
    <property type="evidence" value="ECO:0007669"/>
    <property type="project" value="UniProtKB-KW"/>
</dbReference>
<dbReference type="Proteomes" id="UP000287352">
    <property type="component" value="Unassembled WGS sequence"/>
</dbReference>
<dbReference type="PANTHER" id="PTHR11579:SF0">
    <property type="entry name" value="PROTEIN-L-ISOASPARTATE(D-ASPARTATE) O-METHYLTRANSFERASE"/>
    <property type="match status" value="1"/>
</dbReference>
<proteinExistence type="inferred from homology"/>
<accession>A0A402A2E5</accession>
<keyword evidence="5 7" id="KW-0808">Transferase</keyword>
<evidence type="ECO:0000256" key="5">
    <source>
        <dbReference type="ARBA" id="ARBA00022679"/>
    </source>
</evidence>
<dbReference type="NCBIfam" id="TIGR00080">
    <property type="entry name" value="pimt"/>
    <property type="match status" value="1"/>
</dbReference>
<comment type="similarity">
    <text evidence="2 7">Belongs to the methyltransferase superfamily. L-isoaspartyl/D-aspartyl protein methyltransferase family.</text>
</comment>
<comment type="caution">
    <text evidence="8">The sequence shown here is derived from an EMBL/GenBank/DDBJ whole genome shotgun (WGS) entry which is preliminary data.</text>
</comment>
<comment type="catalytic activity">
    <reaction evidence="7">
        <text>[protein]-L-isoaspartate + S-adenosyl-L-methionine = [protein]-L-isoaspartate alpha-methyl ester + S-adenosyl-L-homocysteine</text>
        <dbReference type="Rhea" id="RHEA:12705"/>
        <dbReference type="Rhea" id="RHEA-COMP:12143"/>
        <dbReference type="Rhea" id="RHEA-COMP:12144"/>
        <dbReference type="ChEBI" id="CHEBI:57856"/>
        <dbReference type="ChEBI" id="CHEBI:59789"/>
        <dbReference type="ChEBI" id="CHEBI:90596"/>
        <dbReference type="ChEBI" id="CHEBI:90598"/>
        <dbReference type="EC" id="2.1.1.77"/>
    </reaction>
</comment>
<evidence type="ECO:0000256" key="2">
    <source>
        <dbReference type="ARBA" id="ARBA00005369"/>
    </source>
</evidence>
<dbReference type="GO" id="GO:0005737">
    <property type="term" value="C:cytoplasm"/>
    <property type="evidence" value="ECO:0007669"/>
    <property type="project" value="UniProtKB-SubCell"/>
</dbReference>
<sequence>MQNFSQQRSSLLAWLQSQGIRDQRVLFALEQVPRELFVEQDLLSLAYADRALPISQGQTISQPLMVATMTQALNLSGRERVLEIGTGSGYQTALLAQLAGKVYSIERYPELARQAKERLSHLPCKSPVTLLVGDGTLGWPEAAPYDRILVTAAAPAIPSALLDQLAPGGLLVIPVGSEQARQDLQVVQRTAEGFSTRSLGYCVFVPLIGAQGWKESCEP</sequence>
<evidence type="ECO:0000313" key="9">
    <source>
        <dbReference type="Proteomes" id="UP000287352"/>
    </source>
</evidence>
<dbReference type="PROSITE" id="PS01279">
    <property type="entry name" value="PCMT"/>
    <property type="match status" value="1"/>
</dbReference>
<dbReference type="SUPFAM" id="SSF53335">
    <property type="entry name" value="S-adenosyl-L-methionine-dependent methyltransferases"/>
    <property type="match status" value="1"/>
</dbReference>
<evidence type="ECO:0000256" key="4">
    <source>
        <dbReference type="ARBA" id="ARBA00022603"/>
    </source>
</evidence>
<dbReference type="AlphaFoldDB" id="A0A402A2E5"/>
<comment type="function">
    <text evidence="7">Catalyzes the methyl esterification of L-isoaspartyl residues in peptides and proteins that result from spontaneous decomposition of normal L-aspartyl and L-asparaginyl residues. It plays a role in the repair and/or degradation of damaged proteins.</text>
</comment>
<keyword evidence="6 7" id="KW-0949">S-adenosyl-L-methionine</keyword>
<dbReference type="FunFam" id="3.40.50.150:FF:000010">
    <property type="entry name" value="Protein-L-isoaspartate O-methyltransferase"/>
    <property type="match status" value="1"/>
</dbReference>
<dbReference type="EMBL" id="BIFR01000001">
    <property type="protein sequence ID" value="GCE13226.1"/>
    <property type="molecule type" value="Genomic_DNA"/>
</dbReference>
<feature type="active site" evidence="7">
    <location>
        <position position="61"/>
    </location>
</feature>
<dbReference type="PANTHER" id="PTHR11579">
    <property type="entry name" value="PROTEIN-L-ISOASPARTATE O-METHYLTRANSFERASE"/>
    <property type="match status" value="1"/>
</dbReference>
<dbReference type="RefSeq" id="WP_126580772.1">
    <property type="nucleotide sequence ID" value="NZ_BIFR01000001.1"/>
</dbReference>
<keyword evidence="4 7" id="KW-0489">Methyltransferase</keyword>
<dbReference type="Gene3D" id="3.40.50.150">
    <property type="entry name" value="Vaccinia Virus protein VP39"/>
    <property type="match status" value="1"/>
</dbReference>
<protein>
    <recommendedName>
        <fullName evidence="7">Protein-L-isoaspartate O-methyltransferase</fullName>
        <ecNumber evidence="7">2.1.1.77</ecNumber>
    </recommendedName>
    <alternativeName>
        <fullName evidence="7">L-isoaspartyl protein carboxyl methyltransferase</fullName>
    </alternativeName>
    <alternativeName>
        <fullName evidence="7">Protein L-isoaspartyl methyltransferase</fullName>
    </alternativeName>
    <alternativeName>
        <fullName evidence="7">Protein-beta-aspartate methyltransferase</fullName>
        <shortName evidence="7">PIMT</shortName>
    </alternativeName>
</protein>
<dbReference type="InterPro" id="IPR000682">
    <property type="entry name" value="PCMT"/>
</dbReference>
<evidence type="ECO:0000256" key="1">
    <source>
        <dbReference type="ARBA" id="ARBA00004496"/>
    </source>
</evidence>